<feature type="domain" description="NAD-dependent epimerase/dehydratase" evidence="3">
    <location>
        <begin position="7"/>
        <end position="192"/>
    </location>
</feature>
<dbReference type="SUPFAM" id="SSF51735">
    <property type="entry name" value="NAD(P)-binding Rossmann-fold domains"/>
    <property type="match status" value="1"/>
</dbReference>
<name>A0A7S3B2G1_9EUKA</name>
<dbReference type="AlphaFoldDB" id="A0A7S3B2G1"/>
<evidence type="ECO:0000259" key="3">
    <source>
        <dbReference type="Pfam" id="PF01370"/>
    </source>
</evidence>
<protein>
    <recommendedName>
        <fullName evidence="3">NAD-dependent epimerase/dehydratase domain-containing protein</fullName>
    </recommendedName>
</protein>
<dbReference type="Gene3D" id="3.90.25.10">
    <property type="entry name" value="UDP-galactose 4-epimerase, domain 1"/>
    <property type="match status" value="1"/>
</dbReference>
<dbReference type="EMBL" id="HBHX01039574">
    <property type="protein sequence ID" value="CAE0121254.1"/>
    <property type="molecule type" value="Transcribed_RNA"/>
</dbReference>
<proteinExistence type="predicted"/>
<dbReference type="Pfam" id="PF01370">
    <property type="entry name" value="Epimerase"/>
    <property type="match status" value="1"/>
</dbReference>
<reference evidence="4" key="1">
    <citation type="submission" date="2021-01" db="EMBL/GenBank/DDBJ databases">
        <authorList>
            <person name="Corre E."/>
            <person name="Pelletier E."/>
            <person name="Niang G."/>
            <person name="Scheremetjew M."/>
            <person name="Finn R."/>
            <person name="Kale V."/>
            <person name="Holt S."/>
            <person name="Cochrane G."/>
            <person name="Meng A."/>
            <person name="Brown T."/>
            <person name="Cohen L."/>
        </authorList>
    </citation>
    <scope>NUCLEOTIDE SEQUENCE</scope>
    <source>
        <strain evidence="4">CCMP281</strain>
    </source>
</reference>
<accession>A0A7S3B2G1</accession>
<gene>
    <name evidence="4" type="ORF">HERI1096_LOCUS21955</name>
</gene>
<dbReference type="Gene3D" id="3.40.50.720">
    <property type="entry name" value="NAD(P)-binding Rossmann-like Domain"/>
    <property type="match status" value="1"/>
</dbReference>
<sequence length="287" mass="30133">MSDSRVRVLTGSLATPGVAAELIDRPDTTVLHLASMVSGDTEAAPQDGWTTNVEGQRLLLEALRESAPDARFLFTSSTATLGPVASEASAPDDTTKLLPLNTYGFHKAVCELMINDYSRRGGVDARGLRLPVIVVRPGAPNAALTGAWSTVVREPLAGRNCTIPVPLDAKMPIASYQSVVQAMETLLNDVESEDLGPDRTLMLPSISASPRDLIVASAAAAEANGIQMGRVVEDISEVAARIVGGMGSRTDGSRALALGVKGDIDVESIVRAYMEDYVLPPPPGLTS</sequence>
<keyword evidence="1" id="KW-0521">NADP</keyword>
<keyword evidence="2" id="KW-0119">Carbohydrate metabolism</keyword>
<evidence type="ECO:0000313" key="4">
    <source>
        <dbReference type="EMBL" id="CAE0121254.1"/>
    </source>
</evidence>
<dbReference type="InterPro" id="IPR036291">
    <property type="entry name" value="NAD(P)-bd_dom_sf"/>
</dbReference>
<dbReference type="InterPro" id="IPR001509">
    <property type="entry name" value="Epimerase_deHydtase"/>
</dbReference>
<dbReference type="PANTHER" id="PTHR43103">
    <property type="entry name" value="NUCLEOSIDE-DIPHOSPHATE-SUGAR EPIMERASE"/>
    <property type="match status" value="1"/>
</dbReference>
<organism evidence="4">
    <name type="scientific">Haptolina ericina</name>
    <dbReference type="NCBI Taxonomy" id="156174"/>
    <lineage>
        <taxon>Eukaryota</taxon>
        <taxon>Haptista</taxon>
        <taxon>Haptophyta</taxon>
        <taxon>Prymnesiophyceae</taxon>
        <taxon>Prymnesiales</taxon>
        <taxon>Prymnesiaceae</taxon>
        <taxon>Haptolina</taxon>
    </lineage>
</organism>
<evidence type="ECO:0000256" key="2">
    <source>
        <dbReference type="ARBA" id="ARBA00023277"/>
    </source>
</evidence>
<evidence type="ECO:0000256" key="1">
    <source>
        <dbReference type="ARBA" id="ARBA00022857"/>
    </source>
</evidence>
<dbReference type="PANTHER" id="PTHR43103:SF3">
    <property type="entry name" value="ADP-L-GLYCERO-D-MANNO-HEPTOSE-6-EPIMERASE"/>
    <property type="match status" value="1"/>
</dbReference>